<accession>A0AAN1JHI4</accession>
<evidence type="ECO:0008006" key="3">
    <source>
        <dbReference type="Google" id="ProtNLM"/>
    </source>
</evidence>
<reference evidence="1 2" key="1">
    <citation type="submission" date="2018-01" db="EMBL/GenBank/DDBJ databases">
        <title>Species boundaries and ecological features among Paraburkholderia terrae DSMZ17804T, P. hospita DSMZ17164T and P. caribensis DSMZ13236T.</title>
        <authorList>
            <person name="Pratama A.A."/>
        </authorList>
    </citation>
    <scope>NUCLEOTIDE SEQUENCE [LARGE SCALE GENOMIC DNA]</scope>
    <source>
        <strain evidence="1 2">DSM 17164</strain>
    </source>
</reference>
<dbReference type="EMBL" id="CP026107">
    <property type="protein sequence ID" value="AUT73443.1"/>
    <property type="molecule type" value="Genomic_DNA"/>
</dbReference>
<dbReference type="KEGG" id="phs:C2L64_34295"/>
<dbReference type="RefSeq" id="WP_039900816.1">
    <property type="nucleotide sequence ID" value="NZ_CADFGJ010000008.1"/>
</dbReference>
<dbReference type="GeneID" id="55533378"/>
<dbReference type="Proteomes" id="UP000236649">
    <property type="component" value="Chromosome 3"/>
</dbReference>
<protein>
    <recommendedName>
        <fullName evidence="3">Type VI secretion system protein</fullName>
    </recommendedName>
</protein>
<dbReference type="AlphaFoldDB" id="A0AAN1JHI4"/>
<name>A0AAN1JHI4_9BURK</name>
<gene>
    <name evidence="1" type="ORF">C2L64_34295</name>
</gene>
<organism evidence="1 2">
    <name type="scientific">Paraburkholderia hospita</name>
    <dbReference type="NCBI Taxonomy" id="169430"/>
    <lineage>
        <taxon>Bacteria</taxon>
        <taxon>Pseudomonadati</taxon>
        <taxon>Pseudomonadota</taxon>
        <taxon>Betaproteobacteria</taxon>
        <taxon>Burkholderiales</taxon>
        <taxon>Burkholderiaceae</taxon>
        <taxon>Paraburkholderia</taxon>
    </lineage>
</organism>
<evidence type="ECO:0000313" key="1">
    <source>
        <dbReference type="EMBL" id="AUT73443.1"/>
    </source>
</evidence>
<sequence length="174" mass="18748">MINGGMRALTRDWTRSCRRLARGTTGLLAAACLAGALGGCSFLGMSGEKAKWSQVTLSASDELNNNSAVAVDIVLVSDDAMLARIAEMPASKWFAGRNDLVSTYPKNLRYRSWEIVPGQRVEVSGDDFSGPRVAGAFVFANYEGPGAHRVRIEHFSGHIVVQLEGNNFSVLDAK</sequence>
<evidence type="ECO:0000313" key="2">
    <source>
        <dbReference type="Proteomes" id="UP000236649"/>
    </source>
</evidence>
<proteinExistence type="predicted"/>